<dbReference type="GO" id="GO:0005829">
    <property type="term" value="C:cytosol"/>
    <property type="evidence" value="ECO:0007669"/>
    <property type="project" value="TreeGrafter"/>
</dbReference>
<dbReference type="NCBIfam" id="NF001272">
    <property type="entry name" value="PRK00228.2-4"/>
    <property type="match status" value="1"/>
</dbReference>
<dbReference type="Proteomes" id="UP000031524">
    <property type="component" value="Chromosome"/>
</dbReference>
<dbReference type="HOGENOM" id="CLU_057596_2_0_11"/>
<dbReference type="Gene3D" id="3.40.1740.10">
    <property type="entry name" value="VC0467-like"/>
    <property type="match status" value="1"/>
</dbReference>
<evidence type="ECO:0000256" key="1">
    <source>
        <dbReference type="ARBA" id="ARBA00009600"/>
    </source>
</evidence>
<proteinExistence type="inferred from homology"/>
<dbReference type="PANTHER" id="PTHR30327">
    <property type="entry name" value="UNCHARACTERIZED PROTEIN YQGE"/>
    <property type="match status" value="1"/>
</dbReference>
<evidence type="ECO:0000313" key="3">
    <source>
        <dbReference type="Proteomes" id="UP000031524"/>
    </source>
</evidence>
<organism evidence="2 3">
    <name type="scientific">Corynebacterium humireducens NBRC 106098 = DSM 45392</name>
    <dbReference type="NCBI Taxonomy" id="1223515"/>
    <lineage>
        <taxon>Bacteria</taxon>
        <taxon>Bacillati</taxon>
        <taxon>Actinomycetota</taxon>
        <taxon>Actinomycetes</taxon>
        <taxon>Mycobacteriales</taxon>
        <taxon>Corynebacteriaceae</taxon>
        <taxon>Corynebacterium</taxon>
    </lineage>
</organism>
<comment type="similarity">
    <text evidence="1">Belongs to the UPF0301 (AlgH) family.</text>
</comment>
<sequence>MSMSDFYADRLFNALERNEPAPGMLLVAAPGMLSDEFNRSVVLIIEHNEHLTFGVNLASRSDLAVFNVMPDWLPAVAKPQALYIGGPLNQQSVVGLAMTKAGVDMETAPQLNRLANRLAHVDLRADPGDIAELVEGMRLFAGYAEWAPGQLDGEIDRGDWFVTPALPTDVIVPGRTDLWGDVMRRQQPPLPLFSTFPADLMDN</sequence>
<evidence type="ECO:0008006" key="4">
    <source>
        <dbReference type="Google" id="ProtNLM"/>
    </source>
</evidence>
<keyword evidence="3" id="KW-1185">Reference proteome</keyword>
<dbReference type="KEGG" id="chm:B842_12715"/>
<dbReference type="PANTHER" id="PTHR30327:SF1">
    <property type="entry name" value="UPF0301 PROTEIN YQGE"/>
    <property type="match status" value="1"/>
</dbReference>
<dbReference type="SUPFAM" id="SSF143456">
    <property type="entry name" value="VC0467-like"/>
    <property type="match status" value="1"/>
</dbReference>
<dbReference type="Pfam" id="PF02622">
    <property type="entry name" value="DUF179"/>
    <property type="match status" value="1"/>
</dbReference>
<gene>
    <name evidence="2" type="ORF">B842_12715</name>
</gene>
<protein>
    <recommendedName>
        <fullName evidence="4">Transcriptional regulator</fullName>
    </recommendedName>
</protein>
<dbReference type="InterPro" id="IPR003774">
    <property type="entry name" value="AlgH-like"/>
</dbReference>
<dbReference type="EMBL" id="CP005286">
    <property type="protein sequence ID" value="AJE34388.1"/>
    <property type="molecule type" value="Genomic_DNA"/>
</dbReference>
<accession>A0A0B5DDY3</accession>
<name>A0A0B5DDY3_9CORY</name>
<evidence type="ECO:0000313" key="2">
    <source>
        <dbReference type="EMBL" id="AJE34388.1"/>
    </source>
</evidence>
<dbReference type="STRING" id="1223515.B842_12715"/>
<dbReference type="AlphaFoldDB" id="A0A0B5DDY3"/>
<reference evidence="2 3" key="1">
    <citation type="submission" date="2013-04" db="EMBL/GenBank/DDBJ databases">
        <title>Complete genome sequence of Corynebacterium humireducens DSM 45392(T), isolated from a wastewater-fed microbial fuel cell.</title>
        <authorList>
            <person name="Ruckert C."/>
            <person name="Albersmeier A."/>
            <person name="Kalinowski J."/>
        </authorList>
    </citation>
    <scope>NUCLEOTIDE SEQUENCE [LARGE SCALE GENOMIC DNA]</scope>
    <source>
        <strain evidence="3">MFC-5</strain>
    </source>
</reference>